<dbReference type="Pfam" id="PF01051">
    <property type="entry name" value="Rep3_N"/>
    <property type="match status" value="1"/>
</dbReference>
<proteinExistence type="inferred from homology"/>
<dbReference type="Gene3D" id="1.10.10.10">
    <property type="entry name" value="Winged helix-like DNA-binding domain superfamily/Winged helix DNA-binding domain"/>
    <property type="match status" value="1"/>
</dbReference>
<feature type="domain" description="Initiator Rep protein WH1" evidence="2">
    <location>
        <begin position="55"/>
        <end position="194"/>
    </location>
</feature>
<dbReference type="SUPFAM" id="SSF46785">
    <property type="entry name" value="Winged helix' DNA-binding domain"/>
    <property type="match status" value="1"/>
</dbReference>
<dbReference type="EMBL" id="JAGJCF010000032">
    <property type="protein sequence ID" value="MBP0618303.1"/>
    <property type="molecule type" value="Genomic_DNA"/>
</dbReference>
<evidence type="ECO:0000256" key="1">
    <source>
        <dbReference type="ARBA" id="ARBA00038283"/>
    </source>
</evidence>
<keyword evidence="4" id="KW-1185">Reference proteome</keyword>
<comment type="similarity">
    <text evidence="1">Belongs to the initiator RepB protein family.</text>
</comment>
<comment type="caution">
    <text evidence="3">The sequence shown here is derived from an EMBL/GenBank/DDBJ whole genome shotgun (WGS) entry which is preliminary data.</text>
</comment>
<dbReference type="InterPro" id="IPR036388">
    <property type="entry name" value="WH-like_DNA-bd_sf"/>
</dbReference>
<dbReference type="InterPro" id="IPR000525">
    <property type="entry name" value="Initiator_Rep_WH1"/>
</dbReference>
<protein>
    <submittedName>
        <fullName evidence="3">Replication initiation protein</fullName>
    </submittedName>
</protein>
<gene>
    <name evidence="3" type="ORF">J6595_22200</name>
</gene>
<name>A0ABS4BNI6_9HYPH</name>
<dbReference type="Pfam" id="PF21205">
    <property type="entry name" value="Rep3_C"/>
    <property type="match status" value="1"/>
</dbReference>
<organism evidence="3 4">
    <name type="scientific">Jiella mangrovi</name>
    <dbReference type="NCBI Taxonomy" id="2821407"/>
    <lineage>
        <taxon>Bacteria</taxon>
        <taxon>Pseudomonadati</taxon>
        <taxon>Pseudomonadota</taxon>
        <taxon>Alphaproteobacteria</taxon>
        <taxon>Hyphomicrobiales</taxon>
        <taxon>Aurantimonadaceae</taxon>
        <taxon>Jiella</taxon>
    </lineage>
</organism>
<dbReference type="InterPro" id="IPR036390">
    <property type="entry name" value="WH_DNA-bd_sf"/>
</dbReference>
<evidence type="ECO:0000313" key="4">
    <source>
        <dbReference type="Proteomes" id="UP000678276"/>
    </source>
</evidence>
<evidence type="ECO:0000313" key="3">
    <source>
        <dbReference type="EMBL" id="MBP0618303.1"/>
    </source>
</evidence>
<evidence type="ECO:0000259" key="2">
    <source>
        <dbReference type="Pfam" id="PF01051"/>
    </source>
</evidence>
<dbReference type="Proteomes" id="UP000678276">
    <property type="component" value="Unassembled WGS sequence"/>
</dbReference>
<sequence length="355" mass="40474">MFSPLMAICQNPFVSDSLSLFSETELSGIQTTGSPWLLDVADPATVPVPLQVVITNIEGPFTARDRKLWTFLLHAAFDELGQRGGHSLKISDINAVFRSLGGEHSTEWIWNSAKRLSKTTVEFETTFGEEVYDTITSIFWATVPRKGRRGNELHFGFPEPLIPLIKEPLRFARLRVHFLIQLSGKYAVTLYEILEGFANRRDGQCRVTIADLRRWLKVPEEAYGNWKDLRKWVIDPAVNQINADPLGAGFTVEYEPIRKGRNYHELVFKLTKTDGRKMVESRLKRAAHKGERFNISAKAEETAREIAISKGWDYYALLERWRSHAHKQAEKGNPPKNADAAFIGYCKRQKELRAA</sequence>
<reference evidence="3 4" key="1">
    <citation type="submission" date="2021-04" db="EMBL/GenBank/DDBJ databases">
        <title>Whole genome sequence of Jiella sp. KSK16Y-1.</title>
        <authorList>
            <person name="Tuo L."/>
        </authorList>
    </citation>
    <scope>NUCLEOTIDE SEQUENCE [LARGE SCALE GENOMIC DNA]</scope>
    <source>
        <strain evidence="3 4">KSK16Y-1</strain>
    </source>
</reference>
<accession>A0ABS4BNI6</accession>